<feature type="region of interest" description="Disordered" evidence="5">
    <location>
        <begin position="1733"/>
        <end position="1754"/>
    </location>
</feature>
<feature type="compositionally biased region" description="Polar residues" evidence="5">
    <location>
        <begin position="812"/>
        <end position="839"/>
    </location>
</feature>
<dbReference type="PROSITE" id="PS51848">
    <property type="entry name" value="BMERB"/>
    <property type="match status" value="1"/>
</dbReference>
<dbReference type="Gene3D" id="2.10.110.10">
    <property type="entry name" value="Cysteine Rich Protein"/>
    <property type="match status" value="1"/>
</dbReference>
<feature type="compositionally biased region" description="Basic and acidic residues" evidence="5">
    <location>
        <begin position="710"/>
        <end position="725"/>
    </location>
</feature>
<feature type="region of interest" description="Disordered" evidence="5">
    <location>
        <begin position="1372"/>
        <end position="1530"/>
    </location>
</feature>
<evidence type="ECO:0000313" key="9">
    <source>
        <dbReference type="Proteomes" id="UP000678393"/>
    </source>
</evidence>
<evidence type="ECO:0000313" key="8">
    <source>
        <dbReference type="EMBL" id="CAG5122536.1"/>
    </source>
</evidence>
<feature type="compositionally biased region" description="Low complexity" evidence="5">
    <location>
        <begin position="873"/>
        <end position="884"/>
    </location>
</feature>
<keyword evidence="2" id="KW-0597">Phosphoprotein</keyword>
<dbReference type="SMART" id="SM00033">
    <property type="entry name" value="CH"/>
    <property type="match status" value="1"/>
</dbReference>
<dbReference type="PROSITE" id="PS50021">
    <property type="entry name" value="CH"/>
    <property type="match status" value="1"/>
</dbReference>
<dbReference type="SMART" id="SM01203">
    <property type="entry name" value="DUF3585"/>
    <property type="match status" value="1"/>
</dbReference>
<feature type="compositionally biased region" description="Polar residues" evidence="5">
    <location>
        <begin position="626"/>
        <end position="635"/>
    </location>
</feature>
<keyword evidence="3" id="KW-0967">Endosome</keyword>
<feature type="region of interest" description="Disordered" evidence="5">
    <location>
        <begin position="753"/>
        <end position="910"/>
    </location>
</feature>
<feature type="region of interest" description="Disordered" evidence="5">
    <location>
        <begin position="1058"/>
        <end position="1125"/>
    </location>
</feature>
<feature type="region of interest" description="Disordered" evidence="5">
    <location>
        <begin position="929"/>
        <end position="967"/>
    </location>
</feature>
<feature type="region of interest" description="Disordered" evidence="5">
    <location>
        <begin position="372"/>
        <end position="589"/>
    </location>
</feature>
<feature type="compositionally biased region" description="Polar residues" evidence="5">
    <location>
        <begin position="443"/>
        <end position="461"/>
    </location>
</feature>
<evidence type="ECO:0000256" key="1">
    <source>
        <dbReference type="ARBA" id="ARBA00004177"/>
    </source>
</evidence>
<feature type="compositionally biased region" description="Low complexity" evidence="5">
    <location>
        <begin position="374"/>
        <end position="427"/>
    </location>
</feature>
<dbReference type="Gene3D" id="1.10.418.10">
    <property type="entry name" value="Calponin-like domain"/>
    <property type="match status" value="1"/>
</dbReference>
<feature type="compositionally biased region" description="Polar residues" evidence="5">
    <location>
        <begin position="935"/>
        <end position="946"/>
    </location>
</feature>
<feature type="compositionally biased region" description="Basic and acidic residues" evidence="5">
    <location>
        <begin position="1476"/>
        <end position="1488"/>
    </location>
</feature>
<dbReference type="InterPro" id="IPR050540">
    <property type="entry name" value="F-actin_Monoox_Mical"/>
</dbReference>
<proteinExistence type="predicted"/>
<feature type="region of interest" description="Disordered" evidence="5">
    <location>
        <begin position="1545"/>
        <end position="1581"/>
    </location>
</feature>
<name>A0A8S3Z6T4_9EUPU</name>
<feature type="compositionally biased region" description="Basic residues" evidence="5">
    <location>
        <begin position="666"/>
        <end position="678"/>
    </location>
</feature>
<evidence type="ECO:0000256" key="5">
    <source>
        <dbReference type="SAM" id="MobiDB-lite"/>
    </source>
</evidence>
<feature type="domain" description="BMERB" evidence="7">
    <location>
        <begin position="1575"/>
        <end position="1727"/>
    </location>
</feature>
<feature type="compositionally biased region" description="Low complexity" evidence="5">
    <location>
        <begin position="1197"/>
        <end position="1208"/>
    </location>
</feature>
<feature type="domain" description="Calponin-homology (CH)" evidence="6">
    <location>
        <begin position="3"/>
        <end position="109"/>
    </location>
</feature>
<comment type="caution">
    <text evidence="8">The sequence shown here is derived from an EMBL/GenBank/DDBJ whole genome shotgun (WGS) entry which is preliminary data.</text>
</comment>
<dbReference type="PANTHER" id="PTHR23167">
    <property type="entry name" value="CALPONIN HOMOLOGY DOMAIN-CONTAINING PROTEIN DDB_G0272472-RELATED"/>
    <property type="match status" value="1"/>
</dbReference>
<feature type="compositionally biased region" description="Low complexity" evidence="5">
    <location>
        <begin position="896"/>
        <end position="910"/>
    </location>
</feature>
<evidence type="ECO:0000259" key="7">
    <source>
        <dbReference type="PROSITE" id="PS51848"/>
    </source>
</evidence>
<dbReference type="OrthoDB" id="18853at2759"/>
<evidence type="ECO:0000256" key="4">
    <source>
        <dbReference type="ARBA" id="ARBA00023054"/>
    </source>
</evidence>
<feature type="compositionally biased region" description="Low complexity" evidence="5">
    <location>
        <begin position="956"/>
        <end position="967"/>
    </location>
</feature>
<dbReference type="InterPro" id="IPR022735">
    <property type="entry name" value="bMERB_dom"/>
</dbReference>
<keyword evidence="9" id="KW-1185">Reference proteome</keyword>
<dbReference type="SUPFAM" id="SSF47576">
    <property type="entry name" value="Calponin-homology domain, CH-domain"/>
    <property type="match status" value="1"/>
</dbReference>
<feature type="region of interest" description="Disordered" evidence="5">
    <location>
        <begin position="1137"/>
        <end position="1354"/>
    </location>
</feature>
<feature type="region of interest" description="Disordered" evidence="5">
    <location>
        <begin position="120"/>
        <end position="163"/>
    </location>
</feature>
<dbReference type="Pfam" id="PF12130">
    <property type="entry name" value="bMERB_dom"/>
    <property type="match status" value="1"/>
</dbReference>
<dbReference type="GO" id="GO:0005768">
    <property type="term" value="C:endosome"/>
    <property type="evidence" value="ECO:0007669"/>
    <property type="project" value="UniProtKB-SubCell"/>
</dbReference>
<dbReference type="SUPFAM" id="SSF57716">
    <property type="entry name" value="Glucocorticoid receptor-like (DNA-binding domain)"/>
    <property type="match status" value="1"/>
</dbReference>
<protein>
    <recommendedName>
        <fullName evidence="10">MICAL-like protein 2</fullName>
    </recommendedName>
</protein>
<dbReference type="InterPro" id="IPR001715">
    <property type="entry name" value="CH_dom"/>
</dbReference>
<feature type="compositionally biased region" description="Basic and acidic residues" evidence="5">
    <location>
        <begin position="644"/>
        <end position="665"/>
    </location>
</feature>
<feature type="compositionally biased region" description="Polar residues" evidence="5">
    <location>
        <begin position="790"/>
        <end position="801"/>
    </location>
</feature>
<feature type="compositionally biased region" description="Basic and acidic residues" evidence="5">
    <location>
        <begin position="1210"/>
        <end position="1261"/>
    </location>
</feature>
<gene>
    <name evidence="8" type="ORF">CUNI_LOCUS8094</name>
</gene>
<feature type="compositionally biased region" description="Polar residues" evidence="5">
    <location>
        <begin position="1335"/>
        <end position="1347"/>
    </location>
</feature>
<feature type="compositionally biased region" description="Low complexity" evidence="5">
    <location>
        <begin position="853"/>
        <end position="865"/>
    </location>
</feature>
<evidence type="ECO:0000259" key="6">
    <source>
        <dbReference type="PROSITE" id="PS50021"/>
    </source>
</evidence>
<feature type="compositionally biased region" description="Polar residues" evidence="5">
    <location>
        <begin position="1163"/>
        <end position="1172"/>
    </location>
</feature>
<feature type="compositionally biased region" description="Basic and acidic residues" evidence="5">
    <location>
        <begin position="1058"/>
        <end position="1072"/>
    </location>
</feature>
<organism evidence="8 9">
    <name type="scientific">Candidula unifasciata</name>
    <dbReference type="NCBI Taxonomy" id="100452"/>
    <lineage>
        <taxon>Eukaryota</taxon>
        <taxon>Metazoa</taxon>
        <taxon>Spiralia</taxon>
        <taxon>Lophotrochozoa</taxon>
        <taxon>Mollusca</taxon>
        <taxon>Gastropoda</taxon>
        <taxon>Heterobranchia</taxon>
        <taxon>Euthyneura</taxon>
        <taxon>Panpulmonata</taxon>
        <taxon>Eupulmonata</taxon>
        <taxon>Stylommatophora</taxon>
        <taxon>Helicina</taxon>
        <taxon>Helicoidea</taxon>
        <taxon>Geomitridae</taxon>
        <taxon>Candidula</taxon>
    </lineage>
</organism>
<feature type="compositionally biased region" description="Pro residues" evidence="5">
    <location>
        <begin position="567"/>
        <end position="585"/>
    </location>
</feature>
<feature type="compositionally biased region" description="Basic and acidic residues" evidence="5">
    <location>
        <begin position="1381"/>
        <end position="1411"/>
    </location>
</feature>
<feature type="compositionally biased region" description="Basic and acidic residues" evidence="5">
    <location>
        <begin position="1315"/>
        <end position="1334"/>
    </location>
</feature>
<dbReference type="PANTHER" id="PTHR23167:SF46">
    <property type="entry name" value="EPS15 HOMOLOGY DOMAIN CONTAINING PROTEIN-BINDING PROTEIN 1, ISOFORM F"/>
    <property type="match status" value="1"/>
</dbReference>
<feature type="compositionally biased region" description="Low complexity" evidence="5">
    <location>
        <begin position="753"/>
        <end position="775"/>
    </location>
</feature>
<sequence length="1754" mass="193168">MAATKIKGLQLWCRRMTDGYAHVDVANFTTAWRDGMAFCALIHRFRPDLIDYDSLSPENVFDNCKLAFEIAEQELDIPAFLEADDMARLKCPDKLSIITYVSQYYNNLSTLPQLGGPGVRGKVSNKAVTGTKRQTDADHSAAPAVKKPPVTDTKENASPVASRTAPTSVLDKCSICQNRVYLLERHMEGGKLYHRSCFRHSELSPTNKVYTRSPFMSPSLNSETQGFTYPAAASKAQVLSDTDKKSMNSTVNTTAEIKTTISKKAESTGAKHILTDPVIENTKKSKMQLETSLSEDKSKKASEIKEKLKSLKARYSLGSKSDEVPSALPLSGKEARKVEKKREEVLTILRPLDELAKGAKRNIPLILQSDKVTTDSSSDGVRTSTTSSVSSPSLVSLSAETSASNSSAAATTSPSKTSSHSPKSVSTNKAAGVKKHEKHTKDLFSSNKHSRSSLPETLNLQKDSRKSDLDSNTSSKGITPVARPRTPRSDRKGLSEDLVAMKQSLKATSEQKNKDVTPKPAPRRSMLDSPEKATSSGLPKVRKSKLHSEPAVDEVDAVNISSSNNVPPLPLSAPPPLPSSAPPPLSSALPSPFSAPPLLLHISQSHPVGEINSSVSGTGFRKPSYEMTSQEIKTTPHTKKHLENKKNGSSEHIQQDIEHEADPSKSRKHKKHNTHSSKTRALSAAGHLHLKSETVDHATSVTRLKAAPKASDRRWSSPVPTDDKPTAAPAVPIKNENEGQALTGLLATLGLVRNQSSDPSPSSPSRTLRSLSSPSNTFAFEPPVLPPRSNPTTPTRFSSSPKILVNKARPTSPRQSSSPLPDTNINTVSAVQTATNNSECGPCPSSAGRTLRSLSSPSDSSAFEPPSVPPRSRPTTPTRFSSSPKICLNEIRPTSPRKSSSPVPESSMSTVSAFQIGTNESVCGPCLSSPGRTLRSVSSPSDSSAFQPPLVPPRSRPTTPTRFSSSPKIFVNEVRPTSPRKSSSPLPENSIFTVIASSDSIPKSAQCHDPLKQAIIKNVDELKSSKVLHKPKITPINIRDDNLDSDIEGVYLQNLNIKDNDNKSDNIVKKSDSNNGKRSPIPTKRSITSIESMNQISKESALSTSKDLSANSVSSPCAISGHGQSKEDLGTLIHNAASLHRGPSPDIAPQKPPRLHKILKSPNLDNLSTELSQMDRKSHDESLESDSCVSGLNRFPSTSSTSSSQSESVDVEKFQADEELPQWKKDINERKKKLREDIAKSESENVKLKCLKEKGARKVNTDSKSVAQEEINKEYNSSQEEIRKGHQSLQEEESHSSKPGYSSSGSVNECQGRSAIHDAEENVSRIRDKTRENTKPSNGLDFQNEQSAFEPVKKKTVKLKDSELEFMINKSKLKSVNVDMSLEREYEKANNSEKQAEESRGENGSESDTIRNRQRNQSLDGKKDALFESVDLNNTERFKDENGEEKAASSMRNSPKRSIDSFRSQDSQHNSSEDEENRRSSVLSEEKILLQSGDSIDRSRQPSPKVRRKITVLGRNSKEKLNSPPTSPVPMKKVEVIAKFNFEESSSDFESSLTTSTASLTLHDKHVPPPRPPPPRLHHKSVPPAQISAIELQQQLLDLDGRLTELELRGRDLEESIRNENTLEEDDDKLINEWFKLVGERNELVRKEADLAYISREQELEDEQEHIESQLRYLISKPEGLKSADEKQEEEYLIKRKLELVEERNMIIDSMDEDRLRYETEDREFKMMREKGLWRSSSGSPVKEKRSSKSVFYS</sequence>
<evidence type="ECO:0000256" key="3">
    <source>
        <dbReference type="ARBA" id="ARBA00022753"/>
    </source>
</evidence>
<feature type="compositionally biased region" description="Low complexity" evidence="5">
    <location>
        <begin position="1297"/>
        <end position="1306"/>
    </location>
</feature>
<dbReference type="EMBL" id="CAJHNH020001313">
    <property type="protein sequence ID" value="CAG5122536.1"/>
    <property type="molecule type" value="Genomic_DNA"/>
</dbReference>
<dbReference type="FunFam" id="1.10.418.10:FF:000023">
    <property type="entry name" value="EH domain-binding protein 1 isoform X1"/>
    <property type="match status" value="1"/>
</dbReference>
<evidence type="ECO:0000256" key="2">
    <source>
        <dbReference type="ARBA" id="ARBA00022553"/>
    </source>
</evidence>
<comment type="subcellular location">
    <subcellularLocation>
        <location evidence="1">Endosome</location>
    </subcellularLocation>
</comment>
<reference evidence="8" key="1">
    <citation type="submission" date="2021-04" db="EMBL/GenBank/DDBJ databases">
        <authorList>
            <consortium name="Molecular Ecology Group"/>
        </authorList>
    </citation>
    <scope>NUCLEOTIDE SEQUENCE</scope>
</reference>
<evidence type="ECO:0008006" key="10">
    <source>
        <dbReference type="Google" id="ProtNLM"/>
    </source>
</evidence>
<dbReference type="Proteomes" id="UP000678393">
    <property type="component" value="Unassembled WGS sequence"/>
</dbReference>
<feature type="compositionally biased region" description="Basic and acidic residues" evidence="5">
    <location>
        <begin position="1434"/>
        <end position="1447"/>
    </location>
</feature>
<dbReference type="Pfam" id="PF00307">
    <property type="entry name" value="CH"/>
    <property type="match status" value="1"/>
</dbReference>
<feature type="compositionally biased region" description="Polar residues" evidence="5">
    <location>
        <begin position="1085"/>
        <end position="1117"/>
    </location>
</feature>
<feature type="compositionally biased region" description="Basic and acidic residues" evidence="5">
    <location>
        <begin position="1173"/>
        <end position="1182"/>
    </location>
</feature>
<feature type="region of interest" description="Disordered" evidence="5">
    <location>
        <begin position="610"/>
        <end position="736"/>
    </location>
</feature>
<keyword evidence="4" id="KW-0175">Coiled coil</keyword>
<feature type="compositionally biased region" description="Low complexity" evidence="5">
    <location>
        <begin position="1548"/>
        <end position="1561"/>
    </location>
</feature>
<dbReference type="InterPro" id="IPR036872">
    <property type="entry name" value="CH_dom_sf"/>
</dbReference>
<accession>A0A8S3Z6T4</accession>